<dbReference type="InterPro" id="IPR017930">
    <property type="entry name" value="Myb_dom"/>
</dbReference>
<dbReference type="PROSITE" id="PS50090">
    <property type="entry name" value="MYB_LIKE"/>
    <property type="match status" value="1"/>
</dbReference>
<dbReference type="SMART" id="SM00717">
    <property type="entry name" value="SANT"/>
    <property type="match status" value="1"/>
</dbReference>
<reference evidence="5 6" key="1">
    <citation type="journal article" date="2015" name="Plant Cell">
        <title>Oil accumulation by the oleaginous diatom Fistulifera solaris as revealed by the genome and transcriptome.</title>
        <authorList>
            <person name="Tanaka T."/>
            <person name="Maeda Y."/>
            <person name="Veluchamy A."/>
            <person name="Tanaka M."/>
            <person name="Abida H."/>
            <person name="Marechal E."/>
            <person name="Bowler C."/>
            <person name="Muto M."/>
            <person name="Sunaga Y."/>
            <person name="Tanaka M."/>
            <person name="Yoshino T."/>
            <person name="Taniguchi T."/>
            <person name="Fukuda Y."/>
            <person name="Nemoto M."/>
            <person name="Matsumoto M."/>
            <person name="Wong P.S."/>
            <person name="Aburatani S."/>
            <person name="Fujibuchi W."/>
        </authorList>
    </citation>
    <scope>NUCLEOTIDE SEQUENCE [LARGE SCALE GENOMIC DNA]</scope>
    <source>
        <strain evidence="5 6">JPCC DA0580</strain>
    </source>
</reference>
<dbReference type="Pfam" id="PF00249">
    <property type="entry name" value="Myb_DNA-binding"/>
    <property type="match status" value="1"/>
</dbReference>
<feature type="compositionally biased region" description="Polar residues" evidence="2">
    <location>
        <begin position="33"/>
        <end position="50"/>
    </location>
</feature>
<feature type="domain" description="Myb-like" evidence="3">
    <location>
        <begin position="473"/>
        <end position="528"/>
    </location>
</feature>
<gene>
    <name evidence="5" type="ORF">FisN_19Hh130</name>
</gene>
<feature type="compositionally biased region" description="Basic residues" evidence="2">
    <location>
        <begin position="1"/>
        <end position="14"/>
    </location>
</feature>
<evidence type="ECO:0000313" key="6">
    <source>
        <dbReference type="Proteomes" id="UP000198406"/>
    </source>
</evidence>
<proteinExistence type="predicted"/>
<evidence type="ECO:0000256" key="2">
    <source>
        <dbReference type="SAM" id="MobiDB-lite"/>
    </source>
</evidence>
<dbReference type="Proteomes" id="UP000198406">
    <property type="component" value="Unassembled WGS sequence"/>
</dbReference>
<evidence type="ECO:0000259" key="3">
    <source>
        <dbReference type="PROSITE" id="PS50090"/>
    </source>
</evidence>
<keyword evidence="6" id="KW-1185">Reference proteome</keyword>
<feature type="compositionally biased region" description="Basic and acidic residues" evidence="2">
    <location>
        <begin position="390"/>
        <end position="414"/>
    </location>
</feature>
<dbReference type="InterPro" id="IPR009057">
    <property type="entry name" value="Homeodomain-like_sf"/>
</dbReference>
<feature type="region of interest" description="Disordered" evidence="2">
    <location>
        <begin position="384"/>
        <end position="448"/>
    </location>
</feature>
<evidence type="ECO:0000313" key="5">
    <source>
        <dbReference type="EMBL" id="GAX19552.1"/>
    </source>
</evidence>
<organism evidence="5 6">
    <name type="scientific">Fistulifera solaris</name>
    <name type="common">Oleaginous diatom</name>
    <dbReference type="NCBI Taxonomy" id="1519565"/>
    <lineage>
        <taxon>Eukaryota</taxon>
        <taxon>Sar</taxon>
        <taxon>Stramenopiles</taxon>
        <taxon>Ochrophyta</taxon>
        <taxon>Bacillariophyta</taxon>
        <taxon>Bacillariophyceae</taxon>
        <taxon>Bacillariophycidae</taxon>
        <taxon>Naviculales</taxon>
        <taxon>Naviculaceae</taxon>
        <taxon>Fistulifera</taxon>
    </lineage>
</organism>
<accession>A0A1Z5K0A6</accession>
<name>A0A1Z5K0A6_FISSO</name>
<keyword evidence="1" id="KW-0539">Nucleus</keyword>
<dbReference type="EMBL" id="BDSP01000137">
    <property type="protein sequence ID" value="GAX19552.1"/>
    <property type="molecule type" value="Genomic_DNA"/>
</dbReference>
<evidence type="ECO:0000256" key="1">
    <source>
        <dbReference type="ARBA" id="ARBA00023242"/>
    </source>
</evidence>
<feature type="compositionally biased region" description="Basic and acidic residues" evidence="2">
    <location>
        <begin position="51"/>
        <end position="66"/>
    </location>
</feature>
<dbReference type="InParanoid" id="A0A1Z5K0A6"/>
<dbReference type="InterPro" id="IPR052450">
    <property type="entry name" value="TRBD-Containing_Protein"/>
</dbReference>
<dbReference type="PANTHER" id="PTHR46734:SF1">
    <property type="entry name" value="TELOMERIC REPEAT-BINDING FACTOR 1"/>
    <property type="match status" value="1"/>
</dbReference>
<dbReference type="InterPro" id="IPR001005">
    <property type="entry name" value="SANT/Myb"/>
</dbReference>
<dbReference type="Gene3D" id="1.10.246.220">
    <property type="match status" value="1"/>
</dbReference>
<feature type="domain" description="HTH myb-type" evidence="4">
    <location>
        <begin position="473"/>
        <end position="532"/>
    </location>
</feature>
<feature type="compositionally biased region" description="Acidic residues" evidence="2">
    <location>
        <begin position="415"/>
        <end position="441"/>
    </location>
</feature>
<dbReference type="PANTHER" id="PTHR46734">
    <property type="entry name" value="TELOMERIC REPEAT-BINDING FACTOR 1 TERF1"/>
    <property type="match status" value="1"/>
</dbReference>
<evidence type="ECO:0000259" key="4">
    <source>
        <dbReference type="PROSITE" id="PS51294"/>
    </source>
</evidence>
<protein>
    <submittedName>
        <fullName evidence="5">Uncharacterized protein</fullName>
    </submittedName>
</protein>
<dbReference type="SUPFAM" id="SSF46689">
    <property type="entry name" value="Homeodomain-like"/>
    <property type="match status" value="1"/>
</dbReference>
<dbReference type="CDD" id="cd11660">
    <property type="entry name" value="SANT_TRF"/>
    <property type="match status" value="1"/>
</dbReference>
<comment type="caution">
    <text evidence="5">The sequence shown here is derived from an EMBL/GenBank/DDBJ whole genome shotgun (WGS) entry which is preliminary data.</text>
</comment>
<dbReference type="AlphaFoldDB" id="A0A1Z5K0A6"/>
<dbReference type="PROSITE" id="PS51294">
    <property type="entry name" value="HTH_MYB"/>
    <property type="match status" value="1"/>
</dbReference>
<dbReference type="OrthoDB" id="48676at2759"/>
<sequence length="536" mass="62568">MAKPTPKKSPKKSPSKQEKEKPPLRRSPRKQEATSPSKINYYSESSPSQSDNEREKEVRKETPKSDEFIGSLTDMLEYYAERLLMSEREERLEILSTFQEFWDIHPMKDHHFGSLYARFLLTHCVFGTCIGSPYPLPSDDDDDDDVGVSIMPMTSLSRYNWSQIKKEFKDLRDLAIRNDTKNKFNFYLDDAAVRKLCRPDDINPQWESEKLFKGSHDRLQKRFEIQEAVAPIRERLEDAVAHQKEPRVRQVDIDDVLEFLEGTRYEGVDEVVLSLFDAESLNSRAKLKPWTELKEILQTKYFSLNYLQEMAEKLLQEWNREIFGDIPFLVKKKYRMADGDNDSDSTDVARNASERRLQALKRKREILNKYHGDDPLEESRRIAAQARGARVRDEGSRAKDVPVRDVHVREGSNHEEDEQHGDNGNEEEDEIVEDDEQEEVGPLELSGLPPRKKMYVKIYRGAEPDADVYTADGRVKKRRPWSDREIGALKKGVAKFGKGCWAEIKNEYAEILRNRTTVQIKDKWRNMERKGEDKED</sequence>
<feature type="region of interest" description="Disordered" evidence="2">
    <location>
        <begin position="1"/>
        <end position="66"/>
    </location>
</feature>